<dbReference type="PROSITE" id="PS00138">
    <property type="entry name" value="SUBTILASE_SER"/>
    <property type="match status" value="1"/>
</dbReference>
<proteinExistence type="inferred from homology"/>
<evidence type="ECO:0000256" key="2">
    <source>
        <dbReference type="ARBA" id="ARBA00022670"/>
    </source>
</evidence>
<accession>A0A226DJR3</accession>
<dbReference type="SUPFAM" id="SSF52743">
    <property type="entry name" value="Subtilisin-like"/>
    <property type="match status" value="1"/>
</dbReference>
<keyword evidence="3 5" id="KW-0378">Hydrolase</keyword>
<evidence type="ECO:0000256" key="3">
    <source>
        <dbReference type="ARBA" id="ARBA00022801"/>
    </source>
</evidence>
<keyword evidence="10" id="KW-1185">Reference proteome</keyword>
<feature type="domain" description="Peptidase S8/S53" evidence="8">
    <location>
        <begin position="165"/>
        <end position="416"/>
    </location>
</feature>
<evidence type="ECO:0000313" key="10">
    <source>
        <dbReference type="Proteomes" id="UP000198287"/>
    </source>
</evidence>
<gene>
    <name evidence="9" type="ORF">Fcan01_20404</name>
</gene>
<dbReference type="PRINTS" id="PR00723">
    <property type="entry name" value="SUBTILISIN"/>
</dbReference>
<comment type="similarity">
    <text evidence="1 5 6">Belongs to the peptidase S8 family.</text>
</comment>
<feature type="active site" description="Charge relay system" evidence="5">
    <location>
        <position position="369"/>
    </location>
</feature>
<dbReference type="PROSITE" id="PS00136">
    <property type="entry name" value="SUBTILASE_ASP"/>
    <property type="match status" value="1"/>
</dbReference>
<dbReference type="InterPro" id="IPR023828">
    <property type="entry name" value="Peptidase_S8_Ser-AS"/>
</dbReference>
<dbReference type="EMBL" id="LNIX01000019">
    <property type="protein sequence ID" value="OXA44426.1"/>
    <property type="molecule type" value="Genomic_DNA"/>
</dbReference>
<dbReference type="Gene3D" id="3.40.50.200">
    <property type="entry name" value="Peptidase S8/S53 domain"/>
    <property type="match status" value="1"/>
</dbReference>
<protein>
    <submittedName>
        <fullName evidence="9">Bacillopeptidase F</fullName>
    </submittedName>
</protein>
<feature type="active site" description="Charge relay system" evidence="5">
    <location>
        <position position="174"/>
    </location>
</feature>
<evidence type="ECO:0000256" key="6">
    <source>
        <dbReference type="RuleBase" id="RU003355"/>
    </source>
</evidence>
<dbReference type="OrthoDB" id="1740355at2759"/>
<dbReference type="InterPro" id="IPR023827">
    <property type="entry name" value="Peptidase_S8_Asp-AS"/>
</dbReference>
<dbReference type="AlphaFoldDB" id="A0A226DJR3"/>
<feature type="signal peptide" evidence="7">
    <location>
        <begin position="1"/>
        <end position="16"/>
    </location>
</feature>
<reference evidence="9 10" key="1">
    <citation type="submission" date="2015-12" db="EMBL/GenBank/DDBJ databases">
        <title>The genome of Folsomia candida.</title>
        <authorList>
            <person name="Faddeeva A."/>
            <person name="Derks M.F."/>
            <person name="Anvar Y."/>
            <person name="Smit S."/>
            <person name="Van Straalen N."/>
            <person name="Roelofs D."/>
        </authorList>
    </citation>
    <scope>NUCLEOTIDE SEQUENCE [LARGE SCALE GENOMIC DNA]</scope>
    <source>
        <strain evidence="9 10">VU population</strain>
        <tissue evidence="9">Whole body</tissue>
    </source>
</reference>
<dbReference type="PANTHER" id="PTHR43806:SF67">
    <property type="entry name" value="EGF-LIKE DOMAIN-CONTAINING PROTEIN"/>
    <property type="match status" value="1"/>
</dbReference>
<dbReference type="Proteomes" id="UP000198287">
    <property type="component" value="Unassembled WGS sequence"/>
</dbReference>
<keyword evidence="4 5" id="KW-0720">Serine protease</keyword>
<feature type="chain" id="PRO_5012601377" evidence="7">
    <location>
        <begin position="17"/>
        <end position="446"/>
    </location>
</feature>
<dbReference type="GO" id="GO:0004252">
    <property type="term" value="F:serine-type endopeptidase activity"/>
    <property type="evidence" value="ECO:0007669"/>
    <property type="project" value="UniProtKB-UniRule"/>
</dbReference>
<dbReference type="InterPro" id="IPR000209">
    <property type="entry name" value="Peptidase_S8/S53_dom"/>
</dbReference>
<feature type="active site" description="Charge relay system" evidence="5">
    <location>
        <position position="208"/>
    </location>
</feature>
<comment type="caution">
    <text evidence="9">The sequence shown here is derived from an EMBL/GenBank/DDBJ whole genome shotgun (WGS) entry which is preliminary data.</text>
</comment>
<evidence type="ECO:0000256" key="1">
    <source>
        <dbReference type="ARBA" id="ARBA00011073"/>
    </source>
</evidence>
<dbReference type="PROSITE" id="PS00137">
    <property type="entry name" value="SUBTILASE_HIS"/>
    <property type="match status" value="1"/>
</dbReference>
<dbReference type="Pfam" id="PF00082">
    <property type="entry name" value="Peptidase_S8"/>
    <property type="match status" value="1"/>
</dbReference>
<dbReference type="PROSITE" id="PS51892">
    <property type="entry name" value="SUBTILASE"/>
    <property type="match status" value="1"/>
</dbReference>
<dbReference type="InterPro" id="IPR036852">
    <property type="entry name" value="Peptidase_S8/S53_dom_sf"/>
</dbReference>
<dbReference type="GO" id="GO:0006508">
    <property type="term" value="P:proteolysis"/>
    <property type="evidence" value="ECO:0007669"/>
    <property type="project" value="UniProtKB-KW"/>
</dbReference>
<evidence type="ECO:0000259" key="8">
    <source>
        <dbReference type="Pfam" id="PF00082"/>
    </source>
</evidence>
<keyword evidence="7" id="KW-0732">Signal</keyword>
<keyword evidence="2 5" id="KW-0645">Protease</keyword>
<organism evidence="9 10">
    <name type="scientific">Folsomia candida</name>
    <name type="common">Springtail</name>
    <dbReference type="NCBI Taxonomy" id="158441"/>
    <lineage>
        <taxon>Eukaryota</taxon>
        <taxon>Metazoa</taxon>
        <taxon>Ecdysozoa</taxon>
        <taxon>Arthropoda</taxon>
        <taxon>Hexapoda</taxon>
        <taxon>Collembola</taxon>
        <taxon>Entomobryomorpha</taxon>
        <taxon>Isotomoidea</taxon>
        <taxon>Isotomidae</taxon>
        <taxon>Proisotominae</taxon>
        <taxon>Folsomia</taxon>
    </lineage>
</organism>
<sequence length="446" mass="46538">MKTFILLSAVLALAAAGTVQPSLYTKVSSAGRLNVILELPQVIGIAESSPVLSGLSRQAKAVALVNMLTDLTSTSQAPYITLAQQLGIKYEQFWASNIVLLENITVDQLSAFASTAVGSFELREEYTAMVDPIVHSVNTNVSERQGNQWGVDMIRAPDAWTTTQGEGIVVAIMDTGVNLGHEALSTNYAGAWRDPYYNTPGPTDQHGHGSHCAGSILGTTNGIGVAPAAKWIACRGLNHLGSGSEAALTTCAQFMLTSNPIPNVVSNSWGGAGGSSWYNAQISAWRAAGIIPVFAIGNSGCTCRTAGSPGDQPNLISVGSTTDEDVISCYSSRGDPDLAVKKPEVSAPGQMIVSAGTLADNYVTMSGTSMACPHTAGAIALILAANPTYTFDQVLSLLQSTTTQQPLRPFDRRCGISGTEDYPNNVYGHGRIDVGAAIAAASVLRA</sequence>
<dbReference type="InterPro" id="IPR050131">
    <property type="entry name" value="Peptidase_S8_subtilisin-like"/>
</dbReference>
<evidence type="ECO:0000256" key="5">
    <source>
        <dbReference type="PROSITE-ProRule" id="PRU01240"/>
    </source>
</evidence>
<dbReference type="InterPro" id="IPR015500">
    <property type="entry name" value="Peptidase_S8_subtilisin-rel"/>
</dbReference>
<evidence type="ECO:0000256" key="7">
    <source>
        <dbReference type="SAM" id="SignalP"/>
    </source>
</evidence>
<evidence type="ECO:0000256" key="4">
    <source>
        <dbReference type="ARBA" id="ARBA00022825"/>
    </source>
</evidence>
<dbReference type="InterPro" id="IPR022398">
    <property type="entry name" value="Peptidase_S8_His-AS"/>
</dbReference>
<evidence type="ECO:0000313" key="9">
    <source>
        <dbReference type="EMBL" id="OXA44426.1"/>
    </source>
</evidence>
<dbReference type="PANTHER" id="PTHR43806">
    <property type="entry name" value="PEPTIDASE S8"/>
    <property type="match status" value="1"/>
</dbReference>
<name>A0A226DJR3_FOLCA</name>